<name>A0LZ66_CHRFK</name>
<sequence length="58" mass="6501">MTCYCFLGKNCGNLLTSRSYETKEGEKRYVTEVVANKILLPGRTDGSTSKMLHQNLSI</sequence>
<proteinExistence type="predicted"/>
<accession>A0LZ66</accession>
<evidence type="ECO:0000313" key="1">
    <source>
        <dbReference type="EMBL" id="CAL65661.1"/>
    </source>
</evidence>
<dbReference type="SUPFAM" id="SSF50249">
    <property type="entry name" value="Nucleic acid-binding proteins"/>
    <property type="match status" value="1"/>
</dbReference>
<evidence type="ECO:0000313" key="2">
    <source>
        <dbReference type="Proteomes" id="UP000000755"/>
    </source>
</evidence>
<dbReference type="KEGG" id="gfo:GFO_0684"/>
<protein>
    <submittedName>
        <fullName evidence="1">Uncharacterized protein</fullName>
    </submittedName>
</protein>
<dbReference type="STRING" id="411154.GFO_0684"/>
<organism evidence="1 2">
    <name type="scientific">Christiangramia forsetii (strain DSM 17595 / CGMCC 1.15422 / KT0803)</name>
    <name type="common">Gramella forsetii</name>
    <dbReference type="NCBI Taxonomy" id="411154"/>
    <lineage>
        <taxon>Bacteria</taxon>
        <taxon>Pseudomonadati</taxon>
        <taxon>Bacteroidota</taxon>
        <taxon>Flavobacteriia</taxon>
        <taxon>Flavobacteriales</taxon>
        <taxon>Flavobacteriaceae</taxon>
        <taxon>Christiangramia</taxon>
    </lineage>
</organism>
<dbReference type="EMBL" id="CU207366">
    <property type="protein sequence ID" value="CAL65661.1"/>
    <property type="molecule type" value="Genomic_DNA"/>
</dbReference>
<dbReference type="InterPro" id="IPR012340">
    <property type="entry name" value="NA-bd_OB-fold"/>
</dbReference>
<reference evidence="1 2" key="1">
    <citation type="journal article" date="2006" name="Environ. Microbiol.">
        <title>Whole genome analysis of the marine Bacteroidetes'Gramella forsetii' reveals adaptations to degradation of polymeric organic matter.</title>
        <authorList>
            <person name="Bauer M."/>
            <person name="Kube M."/>
            <person name="Teeling H."/>
            <person name="Richter M."/>
            <person name="Lombardot T."/>
            <person name="Allers E."/>
            <person name="Wuerdemann C.A."/>
            <person name="Quast C."/>
            <person name="Kuhl H."/>
            <person name="Knaust F."/>
            <person name="Woebken D."/>
            <person name="Bischof K."/>
            <person name="Mussmann M."/>
            <person name="Choudhuri J.V."/>
            <person name="Meyer F."/>
            <person name="Reinhardt R."/>
            <person name="Amann R.I."/>
            <person name="Gloeckner F.O."/>
        </authorList>
    </citation>
    <scope>NUCLEOTIDE SEQUENCE [LARGE SCALE GENOMIC DNA]</scope>
    <source>
        <strain evidence="1 2">KT0803</strain>
    </source>
</reference>
<dbReference type="Proteomes" id="UP000000755">
    <property type="component" value="Chromosome"/>
</dbReference>
<dbReference type="HOGENOM" id="CLU_2973089_0_0_10"/>
<gene>
    <name evidence="1" type="ordered locus">GFO_0684</name>
</gene>
<dbReference type="AlphaFoldDB" id="A0LZ66"/>